<comment type="caution">
    <text evidence="5">The sequence shown here is derived from an EMBL/GenBank/DDBJ whole genome shotgun (WGS) entry which is preliminary data.</text>
</comment>
<dbReference type="GO" id="GO:0016787">
    <property type="term" value="F:hydrolase activity"/>
    <property type="evidence" value="ECO:0007669"/>
    <property type="project" value="UniProtKB-KW"/>
</dbReference>
<name>A0A426Q086_9CORY</name>
<feature type="region of interest" description="Disordered" evidence="2">
    <location>
        <begin position="553"/>
        <end position="580"/>
    </location>
</feature>
<dbReference type="Pfam" id="PF00271">
    <property type="entry name" value="Helicase_C"/>
    <property type="match status" value="1"/>
</dbReference>
<feature type="domain" description="Helicase C-terminal" evidence="4">
    <location>
        <begin position="897"/>
        <end position="1055"/>
    </location>
</feature>
<dbReference type="InterPro" id="IPR038718">
    <property type="entry name" value="SNF2-like_sf"/>
</dbReference>
<evidence type="ECO:0000313" key="5">
    <source>
        <dbReference type="EMBL" id="RRO87190.1"/>
    </source>
</evidence>
<dbReference type="InterPro" id="IPR049730">
    <property type="entry name" value="SNF2/RAD54-like_C"/>
</dbReference>
<feature type="region of interest" description="Disordered" evidence="2">
    <location>
        <begin position="485"/>
        <end position="516"/>
    </location>
</feature>
<dbReference type="CDD" id="cd18012">
    <property type="entry name" value="DEXQc_arch_SWI2_SNF2"/>
    <property type="match status" value="1"/>
</dbReference>
<dbReference type="SMART" id="SM00490">
    <property type="entry name" value="HELICc"/>
    <property type="match status" value="1"/>
</dbReference>
<evidence type="ECO:0000256" key="1">
    <source>
        <dbReference type="ARBA" id="ARBA00022801"/>
    </source>
</evidence>
<dbReference type="SMART" id="SM00487">
    <property type="entry name" value="DEXDc"/>
    <property type="match status" value="1"/>
</dbReference>
<dbReference type="Gene3D" id="3.40.50.10810">
    <property type="entry name" value="Tandem AAA-ATPase domain"/>
    <property type="match status" value="1"/>
</dbReference>
<dbReference type="EMBL" id="PQNK01000004">
    <property type="protein sequence ID" value="RRO87190.1"/>
    <property type="molecule type" value="Genomic_DNA"/>
</dbReference>
<evidence type="ECO:0000259" key="4">
    <source>
        <dbReference type="PROSITE" id="PS51194"/>
    </source>
</evidence>
<dbReference type="Pfam" id="PF00176">
    <property type="entry name" value="SNF2-rel_dom"/>
    <property type="match status" value="1"/>
</dbReference>
<feature type="compositionally biased region" description="Gly residues" evidence="2">
    <location>
        <begin position="1144"/>
        <end position="1162"/>
    </location>
</feature>
<evidence type="ECO:0000256" key="2">
    <source>
        <dbReference type="SAM" id="MobiDB-lite"/>
    </source>
</evidence>
<keyword evidence="5" id="KW-0547">Nucleotide-binding</keyword>
<dbReference type="Pfam" id="PF12419">
    <property type="entry name" value="DUF3670"/>
    <property type="match status" value="1"/>
</dbReference>
<evidence type="ECO:0000259" key="3">
    <source>
        <dbReference type="PROSITE" id="PS51192"/>
    </source>
</evidence>
<dbReference type="SUPFAM" id="SSF52540">
    <property type="entry name" value="P-loop containing nucleoside triphosphate hydrolases"/>
    <property type="match status" value="2"/>
</dbReference>
<reference evidence="5 6" key="1">
    <citation type="submission" date="2018-01" db="EMBL/GenBank/DDBJ databases">
        <title>Twenty Corynebacterium bovis Genomes.</title>
        <authorList>
            <person name="Gulvik C.A."/>
        </authorList>
    </citation>
    <scope>NUCLEOTIDE SEQUENCE [LARGE SCALE GENOMIC DNA]</scope>
    <source>
        <strain evidence="5 6">F6900</strain>
    </source>
</reference>
<keyword evidence="5" id="KW-0347">Helicase</keyword>
<gene>
    <name evidence="5" type="ORF">CXF48_03160</name>
</gene>
<dbReference type="InterPro" id="IPR027417">
    <property type="entry name" value="P-loop_NTPase"/>
</dbReference>
<dbReference type="PANTHER" id="PTHR45629">
    <property type="entry name" value="SNF2/RAD54 FAMILY MEMBER"/>
    <property type="match status" value="1"/>
</dbReference>
<dbReference type="PROSITE" id="PS51192">
    <property type="entry name" value="HELICASE_ATP_BIND_1"/>
    <property type="match status" value="1"/>
</dbReference>
<feature type="region of interest" description="Disordered" evidence="2">
    <location>
        <begin position="1070"/>
        <end position="1096"/>
    </location>
</feature>
<dbReference type="Gene3D" id="3.40.50.300">
    <property type="entry name" value="P-loop containing nucleotide triphosphate hydrolases"/>
    <property type="match status" value="1"/>
</dbReference>
<dbReference type="InterPro" id="IPR001650">
    <property type="entry name" value="Helicase_C-like"/>
</dbReference>
<dbReference type="GO" id="GO:0004386">
    <property type="term" value="F:helicase activity"/>
    <property type="evidence" value="ECO:0007669"/>
    <property type="project" value="UniProtKB-KW"/>
</dbReference>
<feature type="compositionally biased region" description="Gly residues" evidence="2">
    <location>
        <begin position="496"/>
        <end position="513"/>
    </location>
</feature>
<accession>A0A426Q086</accession>
<keyword evidence="5" id="KW-0067">ATP-binding</keyword>
<feature type="compositionally biased region" description="Low complexity" evidence="2">
    <location>
        <begin position="1178"/>
        <end position="1188"/>
    </location>
</feature>
<dbReference type="InterPro" id="IPR022138">
    <property type="entry name" value="DUF3670"/>
</dbReference>
<organism evidence="5 6">
    <name type="scientific">Corynebacterium bovis</name>
    <dbReference type="NCBI Taxonomy" id="36808"/>
    <lineage>
        <taxon>Bacteria</taxon>
        <taxon>Bacillati</taxon>
        <taxon>Actinomycetota</taxon>
        <taxon>Actinomycetes</taxon>
        <taxon>Mycobacteriales</taxon>
        <taxon>Corynebacteriaceae</taxon>
        <taxon>Corynebacterium</taxon>
    </lineage>
</organism>
<protein>
    <submittedName>
        <fullName evidence="5">ATP-dependent helicase</fullName>
    </submittedName>
</protein>
<keyword evidence="1" id="KW-0378">Hydrolase</keyword>
<feature type="domain" description="Helicase ATP-binding" evidence="3">
    <location>
        <begin position="604"/>
        <end position="767"/>
    </location>
</feature>
<dbReference type="InterPro" id="IPR014001">
    <property type="entry name" value="Helicase_ATP-bd"/>
</dbReference>
<dbReference type="AlphaFoldDB" id="A0A426Q086"/>
<dbReference type="InterPro" id="IPR050496">
    <property type="entry name" value="SNF2_RAD54_helicase_repair"/>
</dbReference>
<dbReference type="GO" id="GO:0005524">
    <property type="term" value="F:ATP binding"/>
    <property type="evidence" value="ECO:0007669"/>
    <property type="project" value="InterPro"/>
</dbReference>
<dbReference type="Proteomes" id="UP000276526">
    <property type="component" value="Unassembled WGS sequence"/>
</dbReference>
<dbReference type="RefSeq" id="WP_221623521.1">
    <property type="nucleotide sequence ID" value="NZ_PQNK01000004.1"/>
</dbReference>
<feature type="compositionally biased region" description="Acidic residues" evidence="2">
    <location>
        <begin position="1133"/>
        <end position="1143"/>
    </location>
</feature>
<sequence>MTRHLLHTLWFPDRGLNLWVEKVEGHAVVTDVADLEDSDLDPDILRILGRRPLRGGRSVTVATPKGRLRTLPVPTQGHTPEQALGVLSTLSAIRRRRGNGGLSPETVWLTVLYDLVRETVAAGRVMVRVQRVDGRSYPLWTISPGGRHQRPLGEFVAHAPVVLTRNGGADFIRRCADDLAHWMCVGLLRAGLDDGEVGNPFVRALATGDETRTVPAAVTRALNQWRRRRLDDASSLVLVLDEPGDGTGTGEPDAPDRPFLVDVNAVADGGTGGDAEPAAGRGAEGPRWRAELGLSVNDGPHEPVVAAEATEGERARVADALRRAVSAWPRLAERSDAVDAWLRSGVWFPAPESLTGDPVKDRRVHLSLGADDVEDLLSTGVPALRGVGVEVLVPRGWRVVSPQIRATATPVGQGPGAGRLGTEQVLSFDWDVSVGDVQLTEVQKRELLSSAATMVQINGRYVRLDAATLAPARRYFRALADAAGATTGTGRDGDGGGDGTGTAAGSAGPGGPGTVTVRDVIEANLAAARDAAAADPFGGVTVEAPGWIGRILGTGTSGTGTTGAEDAEGTGAGRGMEPPDRVDVPATVVTPLRDHQQRGVSWLAWMSRHGVGAILADDMGLGKTLQVLALLAWEREAGECTGPTLVIAPTGVLDAWEREVRRHVPSLRVLVDHGSRKVDDGRFAGVVAEHDVVLTSYGTVARNPERYGTVHWGRVVADEAQNIKNPDTRQSRAARSVPADHRIALTGTPVENRLADLHSIMDFCNPGVLGSPGAFQDRLAIPVERYGDENALDQLRRLVDPFILRRLKTDPAVGLNLPEKREFIETIPLTREQAALYEAYTRACEQMLRQRDAGRKGLILAALMRIKQICNHPAHFTGDGSGLLANGEHRSLKVARLFEILGEALQDGRKCLVFTQFPSFGRMLVPELERRFGSTVPMIHGGMSRRDRARTVEAFQSDDGPSILILSVRAGGTGITLTRASVVVHVDRWWNPAVEDQATDRAYRIGQDQDVTVHKLVTKGTLDERINDIISSKRDLAGTVVGAGEGWLSTLDDDIAELWRLNRATVDTGEYADPRAGRPRRSGRTPVGGTTDSHWERELADATDIALSVIRERNAAKTSWVDLLESGDRDDAGGGDDGSDDGDGGGGGRGGGGGGRGGGGGCPALRVVPGDDGGGGADAAPPGDEGAP</sequence>
<dbReference type="PROSITE" id="PS51194">
    <property type="entry name" value="HELICASE_CTER"/>
    <property type="match status" value="1"/>
</dbReference>
<dbReference type="PANTHER" id="PTHR45629:SF7">
    <property type="entry name" value="DNA EXCISION REPAIR PROTEIN ERCC-6-RELATED"/>
    <property type="match status" value="1"/>
</dbReference>
<dbReference type="CDD" id="cd18793">
    <property type="entry name" value="SF2_C_SNF"/>
    <property type="match status" value="1"/>
</dbReference>
<dbReference type="InterPro" id="IPR000330">
    <property type="entry name" value="SNF2_N"/>
</dbReference>
<dbReference type="GO" id="GO:0015616">
    <property type="term" value="F:DNA translocase activity"/>
    <property type="evidence" value="ECO:0007669"/>
    <property type="project" value="TreeGrafter"/>
</dbReference>
<proteinExistence type="predicted"/>
<evidence type="ECO:0000313" key="6">
    <source>
        <dbReference type="Proteomes" id="UP000276526"/>
    </source>
</evidence>
<feature type="region of interest" description="Disordered" evidence="2">
    <location>
        <begin position="1124"/>
        <end position="1188"/>
    </location>
</feature>